<name>A0A3A3EJR0_9GAMM</name>
<sequence length="81" mass="9185">MTVKGVYRKESCQLSAVSYQIEILKLERGKLERGKLERGKLERGKLEKGKLEKGKLESSSGFTPRYGSDMARYKIAPTMLC</sequence>
<dbReference type="Proteomes" id="UP000265938">
    <property type="component" value="Unassembled WGS sequence"/>
</dbReference>
<reference evidence="1 2" key="1">
    <citation type="submission" date="2018-09" db="EMBL/GenBank/DDBJ databases">
        <title>Identification of marine bacteria producing industrial enzymes.</title>
        <authorList>
            <person name="Cheng T.H."/>
            <person name="Saidin J."/>
            <person name="Muhd D.D."/>
            <person name="Isa M.N.M."/>
            <person name="Bakar M.F.A."/>
            <person name="Ismail N."/>
        </authorList>
    </citation>
    <scope>NUCLEOTIDE SEQUENCE [LARGE SCALE GENOMIC DNA]</scope>
    <source>
        <strain evidence="1 2">MNAD 1.6</strain>
    </source>
</reference>
<organism evidence="1 2">
    <name type="scientific">Pseudoalteromonas gelatinilytica</name>
    <dbReference type="NCBI Taxonomy" id="1703256"/>
    <lineage>
        <taxon>Bacteria</taxon>
        <taxon>Pseudomonadati</taxon>
        <taxon>Pseudomonadota</taxon>
        <taxon>Gammaproteobacteria</taxon>
        <taxon>Alteromonadales</taxon>
        <taxon>Pseudoalteromonadaceae</taxon>
        <taxon>Pseudoalteromonas</taxon>
    </lineage>
</organism>
<dbReference type="EMBL" id="QYSE01000002">
    <property type="protein sequence ID" value="RJF35178.1"/>
    <property type="molecule type" value="Genomic_DNA"/>
</dbReference>
<accession>A0A3A3EJR0</accession>
<evidence type="ECO:0000313" key="2">
    <source>
        <dbReference type="Proteomes" id="UP000265938"/>
    </source>
</evidence>
<dbReference type="AlphaFoldDB" id="A0A3A3EJR0"/>
<protein>
    <submittedName>
        <fullName evidence="1">Uncharacterized protein</fullName>
    </submittedName>
</protein>
<proteinExistence type="predicted"/>
<evidence type="ECO:0000313" key="1">
    <source>
        <dbReference type="EMBL" id="RJF35178.1"/>
    </source>
</evidence>
<comment type="caution">
    <text evidence="1">The sequence shown here is derived from an EMBL/GenBank/DDBJ whole genome shotgun (WGS) entry which is preliminary data.</text>
</comment>
<gene>
    <name evidence="1" type="ORF">D4741_09325</name>
</gene>